<feature type="region of interest" description="Disordered" evidence="1">
    <location>
        <begin position="1"/>
        <end position="25"/>
    </location>
</feature>
<evidence type="ECO:0000313" key="3">
    <source>
        <dbReference type="Proteomes" id="UP000241769"/>
    </source>
</evidence>
<evidence type="ECO:0000256" key="1">
    <source>
        <dbReference type="SAM" id="MobiDB-lite"/>
    </source>
</evidence>
<dbReference type="EMBL" id="MDYQ01000041">
    <property type="protein sequence ID" value="PRP85706.1"/>
    <property type="molecule type" value="Genomic_DNA"/>
</dbReference>
<proteinExistence type="predicted"/>
<dbReference type="InParanoid" id="A0A2P6NP37"/>
<dbReference type="AlphaFoldDB" id="A0A2P6NP37"/>
<accession>A0A2P6NP37</accession>
<evidence type="ECO:0000313" key="2">
    <source>
        <dbReference type="EMBL" id="PRP85706.1"/>
    </source>
</evidence>
<sequence>MSDYSEEAATSNTNILRKKKGGQEESTIDIEKTHLPGAQVTLHFTSSTFFRVRIIPPYWHPSMSNPITEQEERTAKRRRTVSTYQEVPLGEVETPDRTEVAESQTPPSTLFLGYTSSFNEHPTPEEATEDITTSEIPEMKKLVLCTTAQLKEYSRVHCNGRIGGSRAQIISRLTGLSLKEAQEALGAVTITEKKGLTDNDGFGEMKMKMSRAEVATFSKKIQAEPEMKRMCQLWEAMRVAEAVRGTLHDRLTHGTRKYGQLFLGSCSPDVWRWLMVRDELLAEAYQMSETVMFDGEPKKIITCCYRFVLDEKRANCGLPKFGTEETWWLRCVTLEGKPEIVLYASAIVLTVRNTSAIYVEDPFNKTSVSFTLVHFCVGGNYDMTDEMEKF</sequence>
<reference evidence="2 3" key="1">
    <citation type="journal article" date="2018" name="Genome Biol. Evol.">
        <title>Multiple Roots of Fruiting Body Formation in Amoebozoa.</title>
        <authorList>
            <person name="Hillmann F."/>
            <person name="Forbes G."/>
            <person name="Novohradska S."/>
            <person name="Ferling I."/>
            <person name="Riege K."/>
            <person name="Groth M."/>
            <person name="Westermann M."/>
            <person name="Marz M."/>
            <person name="Spaller T."/>
            <person name="Winckler T."/>
            <person name="Schaap P."/>
            <person name="Glockner G."/>
        </authorList>
    </citation>
    <scope>NUCLEOTIDE SEQUENCE [LARGE SCALE GENOMIC DNA]</scope>
    <source>
        <strain evidence="2 3">Jena</strain>
    </source>
</reference>
<organism evidence="2 3">
    <name type="scientific">Planoprotostelium fungivorum</name>
    <dbReference type="NCBI Taxonomy" id="1890364"/>
    <lineage>
        <taxon>Eukaryota</taxon>
        <taxon>Amoebozoa</taxon>
        <taxon>Evosea</taxon>
        <taxon>Variosea</taxon>
        <taxon>Cavosteliida</taxon>
        <taxon>Cavosteliaceae</taxon>
        <taxon>Planoprotostelium</taxon>
    </lineage>
</organism>
<name>A0A2P6NP37_9EUKA</name>
<dbReference type="Proteomes" id="UP000241769">
    <property type="component" value="Unassembled WGS sequence"/>
</dbReference>
<keyword evidence="3" id="KW-1185">Reference proteome</keyword>
<gene>
    <name evidence="2" type="ORF">PROFUN_06540</name>
</gene>
<protein>
    <submittedName>
        <fullName evidence="2">Uncharacterized protein</fullName>
    </submittedName>
</protein>
<comment type="caution">
    <text evidence="2">The sequence shown here is derived from an EMBL/GenBank/DDBJ whole genome shotgun (WGS) entry which is preliminary data.</text>
</comment>